<evidence type="ECO:0000313" key="3">
    <source>
        <dbReference type="Proteomes" id="UP000292235"/>
    </source>
</evidence>
<evidence type="ECO:0000256" key="1">
    <source>
        <dbReference type="SAM" id="Phobius"/>
    </source>
</evidence>
<organism evidence="2 3">
    <name type="scientific">Streptomonospora litoralis</name>
    <dbReference type="NCBI Taxonomy" id="2498135"/>
    <lineage>
        <taxon>Bacteria</taxon>
        <taxon>Bacillati</taxon>
        <taxon>Actinomycetota</taxon>
        <taxon>Actinomycetes</taxon>
        <taxon>Streptosporangiales</taxon>
        <taxon>Nocardiopsidaceae</taxon>
        <taxon>Streptomonospora</taxon>
    </lineage>
</organism>
<gene>
    <name evidence="2" type="ORF">EKD16_14885</name>
</gene>
<keyword evidence="1" id="KW-0812">Transmembrane</keyword>
<keyword evidence="1" id="KW-0472">Membrane</keyword>
<keyword evidence="1" id="KW-1133">Transmembrane helix</keyword>
<sequence>MRAALSTTWVILFALPIIAIVVIVAFALYHSSEVRKDDRDDWTDADDR</sequence>
<proteinExistence type="predicted"/>
<dbReference type="AlphaFoldDB" id="A0A4P6Q295"/>
<name>A0A4P6Q295_9ACTN</name>
<dbReference type="KEGG" id="strr:EKD16_14885"/>
<evidence type="ECO:0000313" key="2">
    <source>
        <dbReference type="EMBL" id="QBI54756.1"/>
    </source>
</evidence>
<protein>
    <submittedName>
        <fullName evidence="2">Uncharacterized protein</fullName>
    </submittedName>
</protein>
<dbReference type="EMBL" id="CP036455">
    <property type="protein sequence ID" value="QBI54756.1"/>
    <property type="molecule type" value="Genomic_DNA"/>
</dbReference>
<reference evidence="2 3" key="1">
    <citation type="submission" date="2019-02" db="EMBL/GenBank/DDBJ databases">
        <authorList>
            <person name="Khodamoradi S."/>
            <person name="Hahnke R.L."/>
            <person name="Kaempfer P."/>
            <person name="Schumann P."/>
            <person name="Rohde M."/>
            <person name="Steinert M."/>
            <person name="Luzhetskyy A."/>
            <person name="Wink J."/>
            <person name="Ruckert C."/>
        </authorList>
    </citation>
    <scope>NUCLEOTIDE SEQUENCE [LARGE SCALE GENOMIC DNA]</scope>
    <source>
        <strain evidence="2 3">M2</strain>
    </source>
</reference>
<accession>A0A4P6Q295</accession>
<dbReference type="Proteomes" id="UP000292235">
    <property type="component" value="Chromosome"/>
</dbReference>
<keyword evidence="3" id="KW-1185">Reference proteome</keyword>
<feature type="transmembrane region" description="Helical" evidence="1">
    <location>
        <begin position="6"/>
        <end position="29"/>
    </location>
</feature>